<evidence type="ECO:0000256" key="1">
    <source>
        <dbReference type="ARBA" id="ARBA00007068"/>
    </source>
</evidence>
<dbReference type="Gene3D" id="3.60.70.12">
    <property type="entry name" value="L-amino peptidase D-ALA esterase/amidase"/>
    <property type="match status" value="1"/>
</dbReference>
<evidence type="ECO:0000313" key="4">
    <source>
        <dbReference type="Proteomes" id="UP000006738"/>
    </source>
</evidence>
<dbReference type="PANTHER" id="PTHR36512">
    <property type="entry name" value="D-AMINOPEPTIDASE"/>
    <property type="match status" value="1"/>
</dbReference>
<dbReference type="CDD" id="cd02253">
    <property type="entry name" value="DmpA"/>
    <property type="match status" value="1"/>
</dbReference>
<keyword evidence="3" id="KW-0645">Protease</keyword>
<dbReference type="InterPro" id="IPR016117">
    <property type="entry name" value="ArgJ-like_dom_sf"/>
</dbReference>
<dbReference type="AlphaFoldDB" id="A3P638"/>
<proteinExistence type="inferred from homology"/>
<dbReference type="Proteomes" id="UP000006738">
    <property type="component" value="Chromosome II"/>
</dbReference>
<dbReference type="EMBL" id="CP000573">
    <property type="protein sequence ID" value="ABN95238.1"/>
    <property type="molecule type" value="Genomic_DNA"/>
</dbReference>
<dbReference type="RefSeq" id="WP_004537551.1">
    <property type="nucleotide sequence ID" value="NC_009078.1"/>
</dbReference>
<dbReference type="InterPro" id="IPR005321">
    <property type="entry name" value="Peptidase_S58_DmpA"/>
</dbReference>
<keyword evidence="3" id="KW-0031">Aminopeptidase</keyword>
<dbReference type="SUPFAM" id="SSF56266">
    <property type="entry name" value="DmpA/ArgJ-like"/>
    <property type="match status" value="2"/>
</dbReference>
<dbReference type="PANTHER" id="PTHR36512:SF3">
    <property type="entry name" value="BLR5678 PROTEIN"/>
    <property type="match status" value="1"/>
</dbReference>
<comment type="similarity">
    <text evidence="1">Belongs to the peptidase S58 family.</text>
</comment>
<protein>
    <submittedName>
        <fullName evidence="3">Peptidase, T4 family</fullName>
        <ecNumber evidence="3">3.4.11.19</ecNumber>
    </submittedName>
</protein>
<gene>
    <name evidence="3" type="ordered locus">BURPS1106A_A1764</name>
</gene>
<dbReference type="EC" id="3.4.11.19" evidence="3"/>
<evidence type="ECO:0000313" key="3">
    <source>
        <dbReference type="EMBL" id="ABN95238.1"/>
    </source>
</evidence>
<organism evidence="3 4">
    <name type="scientific">Burkholderia pseudomallei (strain 1106a)</name>
    <dbReference type="NCBI Taxonomy" id="357348"/>
    <lineage>
        <taxon>Bacteria</taxon>
        <taxon>Pseudomonadati</taxon>
        <taxon>Pseudomonadota</taxon>
        <taxon>Betaproteobacteria</taxon>
        <taxon>Burkholderiales</taxon>
        <taxon>Burkholderiaceae</taxon>
        <taxon>Burkholderia</taxon>
        <taxon>pseudomallei group</taxon>
    </lineage>
</organism>
<reference evidence="4" key="1">
    <citation type="submission" date="2007-02" db="EMBL/GenBank/DDBJ databases">
        <authorList>
            <person name="DeShazer D."/>
            <person name="Woods D.E."/>
            <person name="Nierman W.C."/>
        </authorList>
    </citation>
    <scope>NUCLEOTIDE SEQUENCE [LARGE SCALE GENOMIC DNA]</scope>
    <source>
        <strain evidence="4">1106a</strain>
    </source>
</reference>
<feature type="region of interest" description="Disordered" evidence="2">
    <location>
        <begin position="257"/>
        <end position="324"/>
    </location>
</feature>
<name>A3P638_BURP0</name>
<accession>A3P638</accession>
<evidence type="ECO:0000256" key="2">
    <source>
        <dbReference type="SAM" id="MobiDB-lite"/>
    </source>
</evidence>
<dbReference type="Pfam" id="PF03576">
    <property type="entry name" value="Peptidase_S58"/>
    <property type="match status" value="1"/>
</dbReference>
<keyword evidence="3" id="KW-0378">Hydrolase</keyword>
<dbReference type="GO" id="GO:0004177">
    <property type="term" value="F:aminopeptidase activity"/>
    <property type="evidence" value="ECO:0007669"/>
    <property type="project" value="UniProtKB-KW"/>
</dbReference>
<feature type="compositionally biased region" description="Basic and acidic residues" evidence="2">
    <location>
        <begin position="263"/>
        <end position="276"/>
    </location>
</feature>
<dbReference type="KEGG" id="bpl:BURPS1106A_A1764"/>
<sequence length="451" mass="45358">MRARTSGRADAAEALDAADAAPHVGALPAGPLRSIADVAGVTVGHATLDARGVQTGVSVVRPHAGDVYRDKVPAAAAVINGFGKSIGLVQVDELGVLETPLALTNTFGVGALAQAQIRAAIDANPQIGRAWPSVNPLVFECNDGYLNDLHAFAVTPAHYAQALADARRAFARGAVGAGRGMSCFDLKGGIGSASRVVRAAGEAWTVGALVLANFGRLPMLTIAGVPVGRMIAERDAGGAPGAGGGQGADGARDDVAAAGARGARGERGERGERGDGPHGTYGTYGAHGRENAGTGGGAAGGLAPRRARDAGASSPGAAPDAAPPEQGSIIMLVATDAPLSSRQLKRVALRAAVGLARTGSVYGHGSGDIALAFSTAYTVPHDAERVSLPALVADAALDPLFAAAADSVEQAIVDALWRATRVTGRDGHTRRALRDAAPELERWLRAARAGA</sequence>
<feature type="compositionally biased region" description="Low complexity" evidence="2">
    <location>
        <begin position="310"/>
        <end position="324"/>
    </location>
</feature>
<dbReference type="HOGENOM" id="CLU_024709_0_0_4"/>